<dbReference type="Proteomes" id="UP001233999">
    <property type="component" value="Unassembled WGS sequence"/>
</dbReference>
<feature type="non-terminal residue" evidence="1">
    <location>
        <position position="75"/>
    </location>
</feature>
<name>A0AAD8E7I2_DIPPU</name>
<reference evidence="1" key="1">
    <citation type="journal article" date="2023" name="IScience">
        <title>Live-bearing cockroach genome reveals convergent evolutionary mechanisms linked to viviparity in insects and beyond.</title>
        <authorList>
            <person name="Fouks B."/>
            <person name="Harrison M.C."/>
            <person name="Mikhailova A.A."/>
            <person name="Marchal E."/>
            <person name="English S."/>
            <person name="Carruthers M."/>
            <person name="Jennings E.C."/>
            <person name="Chiamaka E.L."/>
            <person name="Frigard R.A."/>
            <person name="Pippel M."/>
            <person name="Attardo G.M."/>
            <person name="Benoit J.B."/>
            <person name="Bornberg-Bauer E."/>
            <person name="Tobe S.S."/>
        </authorList>
    </citation>
    <scope>NUCLEOTIDE SEQUENCE</scope>
    <source>
        <strain evidence="1">Stay&amp;Tobe</strain>
    </source>
</reference>
<evidence type="ECO:0000313" key="2">
    <source>
        <dbReference type="Proteomes" id="UP001233999"/>
    </source>
</evidence>
<reference evidence="1" key="2">
    <citation type="submission" date="2023-05" db="EMBL/GenBank/DDBJ databases">
        <authorList>
            <person name="Fouks B."/>
        </authorList>
    </citation>
    <scope>NUCLEOTIDE SEQUENCE</scope>
    <source>
        <strain evidence="1">Stay&amp;Tobe</strain>
        <tissue evidence="1">Testes</tissue>
    </source>
</reference>
<sequence>VSKGSPGSIEYLVNIVQNVVILTLEYAMKISGLLAVRLMTTLEDGGRETLIKHRESLSDILYSGLLNNVGRGYMP</sequence>
<protein>
    <submittedName>
        <fullName evidence="1">Uncharacterized protein</fullName>
    </submittedName>
</protein>
<evidence type="ECO:0000313" key="1">
    <source>
        <dbReference type="EMBL" id="KAJ9579746.1"/>
    </source>
</evidence>
<comment type="caution">
    <text evidence="1">The sequence shown here is derived from an EMBL/GenBank/DDBJ whole genome shotgun (WGS) entry which is preliminary data.</text>
</comment>
<keyword evidence="2" id="KW-1185">Reference proteome</keyword>
<dbReference type="AlphaFoldDB" id="A0AAD8E7I2"/>
<accession>A0AAD8E7I2</accession>
<feature type="non-terminal residue" evidence="1">
    <location>
        <position position="1"/>
    </location>
</feature>
<gene>
    <name evidence="1" type="ORF">L9F63_004583</name>
</gene>
<organism evidence="1 2">
    <name type="scientific">Diploptera punctata</name>
    <name type="common">Pacific beetle cockroach</name>
    <dbReference type="NCBI Taxonomy" id="6984"/>
    <lineage>
        <taxon>Eukaryota</taxon>
        <taxon>Metazoa</taxon>
        <taxon>Ecdysozoa</taxon>
        <taxon>Arthropoda</taxon>
        <taxon>Hexapoda</taxon>
        <taxon>Insecta</taxon>
        <taxon>Pterygota</taxon>
        <taxon>Neoptera</taxon>
        <taxon>Polyneoptera</taxon>
        <taxon>Dictyoptera</taxon>
        <taxon>Blattodea</taxon>
        <taxon>Blaberoidea</taxon>
        <taxon>Blaberidae</taxon>
        <taxon>Diplopterinae</taxon>
        <taxon>Diploptera</taxon>
    </lineage>
</organism>
<dbReference type="EMBL" id="JASPKZ010008378">
    <property type="protein sequence ID" value="KAJ9579746.1"/>
    <property type="molecule type" value="Genomic_DNA"/>
</dbReference>
<proteinExistence type="predicted"/>